<dbReference type="GO" id="GO:0004553">
    <property type="term" value="F:hydrolase activity, hydrolyzing O-glycosyl compounds"/>
    <property type="evidence" value="ECO:0007669"/>
    <property type="project" value="InterPro"/>
</dbReference>
<dbReference type="InterPro" id="IPR013320">
    <property type="entry name" value="ConA-like_dom_sf"/>
</dbReference>
<dbReference type="GO" id="GO:0005886">
    <property type="term" value="C:plasma membrane"/>
    <property type="evidence" value="ECO:0007669"/>
    <property type="project" value="UniProtKB-SubCell"/>
</dbReference>
<dbReference type="PANTHER" id="PTHR10963">
    <property type="entry name" value="GLYCOSYL HYDROLASE-RELATED"/>
    <property type="match status" value="1"/>
</dbReference>
<evidence type="ECO:0000259" key="5">
    <source>
        <dbReference type="PROSITE" id="PS51762"/>
    </source>
</evidence>
<dbReference type="VEuPathDB" id="FungiDB:TSTA_096670"/>
<dbReference type="Pfam" id="PF26113">
    <property type="entry name" value="GH16_XgeA"/>
    <property type="match status" value="1"/>
</dbReference>
<organism evidence="6 7">
    <name type="scientific">Talaromyces stipitatus (strain ATCC 10500 / CBS 375.48 / QM 6759 / NRRL 1006)</name>
    <name type="common">Penicillium stipitatum</name>
    <dbReference type="NCBI Taxonomy" id="441959"/>
    <lineage>
        <taxon>Eukaryota</taxon>
        <taxon>Fungi</taxon>
        <taxon>Dikarya</taxon>
        <taxon>Ascomycota</taxon>
        <taxon>Pezizomycotina</taxon>
        <taxon>Eurotiomycetes</taxon>
        <taxon>Eurotiomycetidae</taxon>
        <taxon>Eurotiales</taxon>
        <taxon>Trichocomaceae</taxon>
        <taxon>Talaromyces</taxon>
        <taxon>Talaromyces sect. Talaromyces</taxon>
    </lineage>
</organism>
<dbReference type="CDD" id="cd02181">
    <property type="entry name" value="GH16_fungal_Lam16A_glucanase"/>
    <property type="match status" value="1"/>
</dbReference>
<keyword evidence="3" id="KW-0472">Membrane</keyword>
<dbReference type="InterPro" id="IPR000757">
    <property type="entry name" value="Beta-glucanase-like"/>
</dbReference>
<protein>
    <recommendedName>
        <fullName evidence="5">GH16 domain-containing protein</fullName>
    </recommendedName>
</protein>
<evidence type="ECO:0000256" key="1">
    <source>
        <dbReference type="ARBA" id="ARBA00004609"/>
    </source>
</evidence>
<dbReference type="SUPFAM" id="SSF49899">
    <property type="entry name" value="Concanavalin A-like lectins/glucanases"/>
    <property type="match status" value="1"/>
</dbReference>
<keyword evidence="2" id="KW-1003">Cell membrane</keyword>
<name>B8M3P6_TALSN</name>
<dbReference type="PROSITE" id="PS51762">
    <property type="entry name" value="GH16_2"/>
    <property type="match status" value="1"/>
</dbReference>
<gene>
    <name evidence="6" type="ORF">TSTA_096670</name>
</gene>
<dbReference type="Gene3D" id="2.60.120.200">
    <property type="match status" value="1"/>
</dbReference>
<dbReference type="eggNOG" id="ENOG502QTTC">
    <property type="taxonomic scope" value="Eukaryota"/>
</dbReference>
<dbReference type="AlphaFoldDB" id="B8M3P6"/>
<dbReference type="GeneID" id="8103510"/>
<reference evidence="7" key="1">
    <citation type="journal article" date="2015" name="Genome Announc.">
        <title>Genome sequence of the AIDS-associated pathogen Penicillium marneffei (ATCC18224) and its near taxonomic relative Talaromyces stipitatus (ATCC10500).</title>
        <authorList>
            <person name="Nierman W.C."/>
            <person name="Fedorova-Abrams N.D."/>
            <person name="Andrianopoulos A."/>
        </authorList>
    </citation>
    <scope>NUCLEOTIDE SEQUENCE [LARGE SCALE GENOMIC DNA]</scope>
    <source>
        <strain evidence="7">ATCC 10500 / CBS 375.48 / QM 6759 / NRRL 1006</strain>
    </source>
</reference>
<dbReference type="RefSeq" id="XP_002479381.1">
    <property type="nucleotide sequence ID" value="XM_002479336.1"/>
</dbReference>
<dbReference type="InterPro" id="IPR050546">
    <property type="entry name" value="Glycosyl_Hydrlase_16"/>
</dbReference>
<dbReference type="PhylomeDB" id="B8M3P6"/>
<evidence type="ECO:0000313" key="7">
    <source>
        <dbReference type="Proteomes" id="UP000001745"/>
    </source>
</evidence>
<dbReference type="InParanoid" id="B8M3P6"/>
<dbReference type="OMA" id="ANPTECI"/>
<evidence type="ECO:0000256" key="2">
    <source>
        <dbReference type="ARBA" id="ARBA00022475"/>
    </source>
</evidence>
<dbReference type="STRING" id="441959.B8M3P6"/>
<dbReference type="GO" id="GO:0098552">
    <property type="term" value="C:side of membrane"/>
    <property type="evidence" value="ECO:0007669"/>
    <property type="project" value="UniProtKB-KW"/>
</dbReference>
<dbReference type="EMBL" id="EQ962653">
    <property type="protein sequence ID" value="EED22418.1"/>
    <property type="molecule type" value="Genomic_DNA"/>
</dbReference>
<dbReference type="OrthoDB" id="192832at2759"/>
<proteinExistence type="predicted"/>
<comment type="subcellular location">
    <subcellularLocation>
        <location evidence="1">Cell membrane</location>
        <topology evidence="1">Lipid-anchor</topology>
        <topology evidence="1">GPI-anchor</topology>
    </subcellularLocation>
</comment>
<keyword evidence="7" id="KW-1185">Reference proteome</keyword>
<dbReference type="HOGENOM" id="CLU_016972_0_3_1"/>
<keyword evidence="4" id="KW-0449">Lipoprotein</keyword>
<dbReference type="GO" id="GO:0009251">
    <property type="term" value="P:glucan catabolic process"/>
    <property type="evidence" value="ECO:0007669"/>
    <property type="project" value="TreeGrafter"/>
</dbReference>
<feature type="domain" description="GH16" evidence="5">
    <location>
        <begin position="9"/>
        <end position="276"/>
    </location>
</feature>
<evidence type="ECO:0000256" key="4">
    <source>
        <dbReference type="ARBA" id="ARBA00023288"/>
    </source>
</evidence>
<evidence type="ECO:0000313" key="6">
    <source>
        <dbReference type="EMBL" id="EED22418.1"/>
    </source>
</evidence>
<evidence type="ECO:0000256" key="3">
    <source>
        <dbReference type="ARBA" id="ARBA00022622"/>
    </source>
</evidence>
<accession>B8M3P6</accession>
<sequence length="367" mass="40247">MAYQLVSLYDHTNFFNQFTFFTASDPTHGYVQYVDANTAQASGLAQMVNTNQIYLGVDNVTILNYPNGSIVTDSDDSASIAKAGRKSVRLESRQTFDQGLLIADFAHIPNSICGTWPAYWIYDYGEDPYGEVDIIEGVNDQVGDDISLHTSARCNLTADPQSETGTNVRTDCSLATNYIDGCGVSGPSNTYGDPFNAQGGGVWALWLDKDDLAVWMFPRTAIPDDIIKGQELTPKNWGKPLLHFKSHLGCRVSEQWKNQTIIFNIDFCGENASGSNWNESASSSAPQSCADSTKYSSCEAYVAANPRVFSNSYFLINSVKLYQSRIPLAAHENSSNGAVGARGSPGYIALWLMLAWSLVAHWVFHLS</sequence>
<dbReference type="PANTHER" id="PTHR10963:SF24">
    <property type="entry name" value="GLYCOSIDASE C21B10.07-RELATED"/>
    <property type="match status" value="1"/>
</dbReference>
<keyword evidence="3" id="KW-0325">Glycoprotein</keyword>
<dbReference type="Proteomes" id="UP000001745">
    <property type="component" value="Unassembled WGS sequence"/>
</dbReference>
<keyword evidence="3" id="KW-0336">GPI-anchor</keyword>